<dbReference type="GO" id="GO:0008270">
    <property type="term" value="F:zinc ion binding"/>
    <property type="evidence" value="ECO:0007669"/>
    <property type="project" value="UniProtKB-KW"/>
</dbReference>
<dbReference type="OrthoDB" id="9774579at2"/>
<dbReference type="PANTHER" id="PTHR24104">
    <property type="entry name" value="E3 UBIQUITIN-PROTEIN LIGASE NHLRC1-RELATED"/>
    <property type="match status" value="1"/>
</dbReference>
<evidence type="ECO:0008006" key="6">
    <source>
        <dbReference type="Google" id="ProtNLM"/>
    </source>
</evidence>
<dbReference type="RefSeq" id="WP_085009452.1">
    <property type="nucleotide sequence ID" value="NZ_NAAD01000003.1"/>
</dbReference>
<comment type="caution">
    <text evidence="4">The sequence shown here is derived from an EMBL/GenBank/DDBJ whole genome shotgun (WGS) entry which is preliminary data.</text>
</comment>
<feature type="chain" id="PRO_5012077775" description="NHL repeat-containing protein" evidence="3">
    <location>
        <begin position="25"/>
        <end position="367"/>
    </location>
</feature>
<evidence type="ECO:0000256" key="2">
    <source>
        <dbReference type="PROSITE-ProRule" id="PRU00504"/>
    </source>
</evidence>
<sequence length="367" mass="40277">MLKRCCTVLVLVLLLAGCAGPKKKLEPVYFPPPPDLPRVQYLTTFITELDVLPENKRRLALALGNTAPMVFKKATDVAFYGHVLYVIDSGIQALWRFDLQQRKARVLQGFDSAGGGETFALQKPVGLTIDEQGRKFIADSGLHTVIVLDKDEKYIRSYSFPEGFRPGGMVAAGGNLWVGDLRHHRIYRIDIANGEVLQTFGTKEGELYWPYSLAFDSAGNLVVSDMGLFKVLKFSPEGKLLGEIGQVGDRPGQFTRPKGIAVAPDGLLHVVDGGFENVQVFDRNDRLLMYYADAPPPANLFLPLGIAVSADVVPDLQEFIAPGFKASYVVAVANQFGPSRVSLYAFGVREGADYSKYGLSTDKKKPQ</sequence>
<accession>A0A1X0YBG4</accession>
<dbReference type="InterPro" id="IPR011042">
    <property type="entry name" value="6-blade_b-propeller_TolB-like"/>
</dbReference>
<proteinExistence type="predicted"/>
<keyword evidence="3" id="KW-0732">Signal</keyword>
<feature type="repeat" description="NHL" evidence="2">
    <location>
        <begin position="194"/>
        <end position="237"/>
    </location>
</feature>
<dbReference type="InterPro" id="IPR001258">
    <property type="entry name" value="NHL_repeat"/>
</dbReference>
<keyword evidence="5" id="KW-1185">Reference proteome</keyword>
<evidence type="ECO:0000313" key="5">
    <source>
        <dbReference type="Proteomes" id="UP000193136"/>
    </source>
</evidence>
<dbReference type="SUPFAM" id="SSF101898">
    <property type="entry name" value="NHL repeat"/>
    <property type="match status" value="1"/>
</dbReference>
<dbReference type="PANTHER" id="PTHR24104:SF25">
    <property type="entry name" value="PROTEIN LIN-41"/>
    <property type="match status" value="1"/>
</dbReference>
<protein>
    <recommendedName>
        <fullName evidence="6">NHL repeat-containing protein</fullName>
    </recommendedName>
</protein>
<dbReference type="AlphaFoldDB" id="A0A1X0YBG4"/>
<evidence type="ECO:0000256" key="3">
    <source>
        <dbReference type="SAM" id="SignalP"/>
    </source>
</evidence>
<evidence type="ECO:0000256" key="1">
    <source>
        <dbReference type="ARBA" id="ARBA00022737"/>
    </source>
</evidence>
<feature type="signal peptide" evidence="3">
    <location>
        <begin position="1"/>
        <end position="24"/>
    </location>
</feature>
<gene>
    <name evidence="4" type="ORF">B5V00_03905</name>
</gene>
<dbReference type="Proteomes" id="UP000193136">
    <property type="component" value="Unassembled WGS sequence"/>
</dbReference>
<dbReference type="Gene3D" id="2.120.10.30">
    <property type="entry name" value="TolB, C-terminal domain"/>
    <property type="match status" value="2"/>
</dbReference>
<keyword evidence="1" id="KW-0677">Repeat</keyword>
<dbReference type="EMBL" id="NAAD01000003">
    <property type="protein sequence ID" value="ORJ62439.1"/>
    <property type="molecule type" value="Genomic_DNA"/>
</dbReference>
<name>A0A1X0YBG4_9BACT</name>
<dbReference type="STRING" id="1969733.B5V00_03905"/>
<dbReference type="PROSITE" id="PS51125">
    <property type="entry name" value="NHL"/>
    <property type="match status" value="2"/>
</dbReference>
<organism evidence="4 5">
    <name type="scientific">Geothermobacter hydrogeniphilus</name>
    <dbReference type="NCBI Taxonomy" id="1969733"/>
    <lineage>
        <taxon>Bacteria</taxon>
        <taxon>Pseudomonadati</taxon>
        <taxon>Thermodesulfobacteriota</taxon>
        <taxon>Desulfuromonadia</taxon>
        <taxon>Desulfuromonadales</taxon>
        <taxon>Geothermobacteraceae</taxon>
        <taxon>Geothermobacter</taxon>
    </lineage>
</organism>
<reference evidence="4 5" key="1">
    <citation type="submission" date="2017-03" db="EMBL/GenBank/DDBJ databases">
        <title>Genome sequence of Geothermobacter sp. EPR-M, Deep-Sea Iron Reducer.</title>
        <authorList>
            <person name="Tully B."/>
            <person name="Savalia P."/>
            <person name="Abuyen K."/>
            <person name="Baughan C."/>
            <person name="Romero E."/>
            <person name="Ronkowski C."/>
            <person name="Torres B."/>
            <person name="Tremblay J."/>
            <person name="Trujillo A."/>
            <person name="Tyler M."/>
            <person name="Perez-Rodriguez I."/>
            <person name="Amend J."/>
        </authorList>
    </citation>
    <scope>NUCLEOTIDE SEQUENCE [LARGE SCALE GENOMIC DNA]</scope>
    <source>
        <strain evidence="4 5">EPR-M</strain>
    </source>
</reference>
<dbReference type="PROSITE" id="PS51257">
    <property type="entry name" value="PROKAR_LIPOPROTEIN"/>
    <property type="match status" value="1"/>
</dbReference>
<evidence type="ECO:0000313" key="4">
    <source>
        <dbReference type="EMBL" id="ORJ62439.1"/>
    </source>
</evidence>
<dbReference type="InterPro" id="IPR050952">
    <property type="entry name" value="TRIM-NHL_E3_ligases"/>
</dbReference>
<feature type="repeat" description="NHL" evidence="2">
    <location>
        <begin position="241"/>
        <end position="284"/>
    </location>
</feature>